<accession>A0ACC0JHC3</accession>
<keyword evidence="2" id="KW-1185">Reference proteome</keyword>
<sequence>MWWRFLTFCVLLLIILFIVLSCIQGRPVIGLFFHRCCEDEIENHQTIYENFGTNFFMRERLVADFRNDTDVIEANDDAVEMIAAMSDIFDVHDPKTRVNIQDYEIEEINDKNDTIVDEENLSVIEDSTTETSEISDTVTTESSEIELTTIGSRARKKKIL</sequence>
<evidence type="ECO:0000313" key="1">
    <source>
        <dbReference type="EMBL" id="KAI8423499.1"/>
    </source>
</evidence>
<protein>
    <submittedName>
        <fullName evidence="1">Uncharacterized protein</fullName>
    </submittedName>
</protein>
<evidence type="ECO:0000313" key="2">
    <source>
        <dbReference type="Proteomes" id="UP001064048"/>
    </source>
</evidence>
<dbReference type="Proteomes" id="UP001064048">
    <property type="component" value="Chromosome 22"/>
</dbReference>
<proteinExistence type="predicted"/>
<reference evidence="1 2" key="1">
    <citation type="journal article" date="2022" name="Genome Biol. Evol.">
        <title>The Spruce Budworm Genome: Reconstructing the Evolutionary History of Antifreeze Proteins.</title>
        <authorList>
            <person name="Beliveau C."/>
            <person name="Gagne P."/>
            <person name="Picq S."/>
            <person name="Vernygora O."/>
            <person name="Keeling C.I."/>
            <person name="Pinkney K."/>
            <person name="Doucet D."/>
            <person name="Wen F."/>
            <person name="Johnston J.S."/>
            <person name="Maaroufi H."/>
            <person name="Boyle B."/>
            <person name="Laroche J."/>
            <person name="Dewar K."/>
            <person name="Juretic N."/>
            <person name="Blackburn G."/>
            <person name="Nisole A."/>
            <person name="Brunet B."/>
            <person name="Brandao M."/>
            <person name="Lumley L."/>
            <person name="Duan J."/>
            <person name="Quan G."/>
            <person name="Lucarotti C.J."/>
            <person name="Roe A.D."/>
            <person name="Sperling F.A.H."/>
            <person name="Levesque R.C."/>
            <person name="Cusson M."/>
        </authorList>
    </citation>
    <scope>NUCLEOTIDE SEQUENCE [LARGE SCALE GENOMIC DNA]</scope>
    <source>
        <strain evidence="1">Glfc:IPQL:Cfum</strain>
    </source>
</reference>
<gene>
    <name evidence="1" type="ORF">MSG28_012612</name>
</gene>
<dbReference type="EMBL" id="CM046122">
    <property type="protein sequence ID" value="KAI8423499.1"/>
    <property type="molecule type" value="Genomic_DNA"/>
</dbReference>
<name>A0ACC0JHC3_CHOFU</name>
<comment type="caution">
    <text evidence="1">The sequence shown here is derived from an EMBL/GenBank/DDBJ whole genome shotgun (WGS) entry which is preliminary data.</text>
</comment>
<organism evidence="1 2">
    <name type="scientific">Choristoneura fumiferana</name>
    <name type="common">Spruce budworm moth</name>
    <name type="synonym">Archips fumiferana</name>
    <dbReference type="NCBI Taxonomy" id="7141"/>
    <lineage>
        <taxon>Eukaryota</taxon>
        <taxon>Metazoa</taxon>
        <taxon>Ecdysozoa</taxon>
        <taxon>Arthropoda</taxon>
        <taxon>Hexapoda</taxon>
        <taxon>Insecta</taxon>
        <taxon>Pterygota</taxon>
        <taxon>Neoptera</taxon>
        <taxon>Endopterygota</taxon>
        <taxon>Lepidoptera</taxon>
        <taxon>Glossata</taxon>
        <taxon>Ditrysia</taxon>
        <taxon>Tortricoidea</taxon>
        <taxon>Tortricidae</taxon>
        <taxon>Tortricinae</taxon>
        <taxon>Choristoneura</taxon>
    </lineage>
</organism>